<name>A0ABV4NKC4_9GAMM</name>
<dbReference type="RefSeq" id="WP_371842764.1">
    <property type="nucleotide sequence ID" value="NZ_JBGMEL010000003.1"/>
</dbReference>
<evidence type="ECO:0008006" key="3">
    <source>
        <dbReference type="Google" id="ProtNLM"/>
    </source>
</evidence>
<protein>
    <recommendedName>
        <fullName evidence="3">DUF1330 domain-containing protein</fullName>
    </recommendedName>
</protein>
<sequence>MVYLFINGNVKDFDMWHKVFIKFKPRLKEMGVTVTSIYREIDNHQSLTVVHEFLLKEDAIKYVNNAEMKEVRKQAGVLATPKIWYTEMLSSERW</sequence>
<keyword evidence="2" id="KW-1185">Reference proteome</keyword>
<accession>A0ABV4NKC4</accession>
<comment type="caution">
    <text evidence="1">The sequence shown here is derived from an EMBL/GenBank/DDBJ whole genome shotgun (WGS) entry which is preliminary data.</text>
</comment>
<proteinExistence type="predicted"/>
<gene>
    <name evidence="1" type="ORF">ACCI51_04615</name>
</gene>
<reference evidence="1 2" key="1">
    <citation type="submission" date="2024-08" db="EMBL/GenBank/DDBJ databases">
        <authorList>
            <person name="Ishaq N."/>
        </authorList>
    </citation>
    <scope>NUCLEOTIDE SEQUENCE [LARGE SCALE GENOMIC DNA]</scope>
    <source>
        <strain evidence="1 2">JCM 30400</strain>
    </source>
</reference>
<evidence type="ECO:0000313" key="1">
    <source>
        <dbReference type="EMBL" id="MFA0789817.1"/>
    </source>
</evidence>
<dbReference type="Proteomes" id="UP001569414">
    <property type="component" value="Unassembled WGS sequence"/>
</dbReference>
<organism evidence="1 2">
    <name type="scientific">Microbulbifer echini</name>
    <dbReference type="NCBI Taxonomy" id="1529067"/>
    <lineage>
        <taxon>Bacteria</taxon>
        <taxon>Pseudomonadati</taxon>
        <taxon>Pseudomonadota</taxon>
        <taxon>Gammaproteobacteria</taxon>
        <taxon>Cellvibrionales</taxon>
        <taxon>Microbulbiferaceae</taxon>
        <taxon>Microbulbifer</taxon>
    </lineage>
</organism>
<dbReference type="EMBL" id="JBGMEL010000003">
    <property type="protein sequence ID" value="MFA0789817.1"/>
    <property type="molecule type" value="Genomic_DNA"/>
</dbReference>
<evidence type="ECO:0000313" key="2">
    <source>
        <dbReference type="Proteomes" id="UP001569414"/>
    </source>
</evidence>